<name>A0A4U1BCZ1_9GAMM</name>
<dbReference type="AlphaFoldDB" id="A0A4U1BCZ1"/>
<dbReference type="InterPro" id="IPR020904">
    <property type="entry name" value="Sc_DH/Rdtase_CS"/>
</dbReference>
<dbReference type="Proteomes" id="UP000305674">
    <property type="component" value="Unassembled WGS sequence"/>
</dbReference>
<accession>A0A4U1BCZ1</accession>
<evidence type="ECO:0000256" key="1">
    <source>
        <dbReference type="ARBA" id="ARBA00006484"/>
    </source>
</evidence>
<dbReference type="InterPro" id="IPR002347">
    <property type="entry name" value="SDR_fam"/>
</dbReference>
<dbReference type="GO" id="GO:0016491">
    <property type="term" value="F:oxidoreductase activity"/>
    <property type="evidence" value="ECO:0007669"/>
    <property type="project" value="UniProtKB-KW"/>
</dbReference>
<keyword evidence="2" id="KW-0560">Oxidoreductase</keyword>
<dbReference type="Gene3D" id="3.40.50.720">
    <property type="entry name" value="NAD(P)-binding Rossmann-like Domain"/>
    <property type="match status" value="1"/>
</dbReference>
<dbReference type="PRINTS" id="PR00081">
    <property type="entry name" value="GDHRDH"/>
</dbReference>
<evidence type="ECO:0000313" key="5">
    <source>
        <dbReference type="EMBL" id="TKB48416.1"/>
    </source>
</evidence>
<dbReference type="EMBL" id="SWCI01000007">
    <property type="protein sequence ID" value="TKB48416.1"/>
    <property type="molecule type" value="Genomic_DNA"/>
</dbReference>
<protein>
    <submittedName>
        <fullName evidence="5">SDR family NAD(P)-dependent oxidoreductase</fullName>
    </submittedName>
</protein>
<dbReference type="SMART" id="SM00822">
    <property type="entry name" value="PKS_KR"/>
    <property type="match status" value="1"/>
</dbReference>
<keyword evidence="6" id="KW-1185">Reference proteome</keyword>
<dbReference type="PROSITE" id="PS00061">
    <property type="entry name" value="ADH_SHORT"/>
    <property type="match status" value="1"/>
</dbReference>
<dbReference type="Pfam" id="PF00106">
    <property type="entry name" value="adh_short"/>
    <property type="match status" value="1"/>
</dbReference>
<evidence type="ECO:0000256" key="3">
    <source>
        <dbReference type="RuleBase" id="RU000363"/>
    </source>
</evidence>
<comment type="caution">
    <text evidence="5">The sequence shown here is derived from an EMBL/GenBank/DDBJ whole genome shotgun (WGS) entry which is preliminary data.</text>
</comment>
<evidence type="ECO:0000256" key="2">
    <source>
        <dbReference type="ARBA" id="ARBA00023002"/>
    </source>
</evidence>
<evidence type="ECO:0000259" key="4">
    <source>
        <dbReference type="SMART" id="SM00822"/>
    </source>
</evidence>
<proteinExistence type="inferred from homology"/>
<reference evidence="5 6" key="1">
    <citation type="submission" date="2019-04" db="EMBL/GenBank/DDBJ databases">
        <authorList>
            <person name="Hwang J.C."/>
        </authorList>
    </citation>
    <scope>NUCLEOTIDE SEQUENCE [LARGE SCALE GENOMIC DNA]</scope>
    <source>
        <strain evidence="5 6">IMCC35001</strain>
    </source>
</reference>
<dbReference type="CDD" id="cd05233">
    <property type="entry name" value="SDR_c"/>
    <property type="match status" value="1"/>
</dbReference>
<feature type="domain" description="Ketoreductase" evidence="4">
    <location>
        <begin position="3"/>
        <end position="192"/>
    </location>
</feature>
<dbReference type="PRINTS" id="PR00080">
    <property type="entry name" value="SDRFAMILY"/>
</dbReference>
<dbReference type="SUPFAM" id="SSF51735">
    <property type="entry name" value="NAD(P)-binding Rossmann-fold domains"/>
    <property type="match status" value="1"/>
</dbReference>
<gene>
    <name evidence="5" type="ORF">FCL40_11940</name>
</gene>
<dbReference type="RefSeq" id="WP_136853527.1">
    <property type="nucleotide sequence ID" value="NZ_SWCI01000007.1"/>
</dbReference>
<comment type="similarity">
    <text evidence="1 3">Belongs to the short-chain dehydrogenases/reductases (SDR) family.</text>
</comment>
<organism evidence="5 6">
    <name type="scientific">Ferrimonas sediminicola</name>
    <dbReference type="NCBI Taxonomy" id="2569538"/>
    <lineage>
        <taxon>Bacteria</taxon>
        <taxon>Pseudomonadati</taxon>
        <taxon>Pseudomonadota</taxon>
        <taxon>Gammaproteobacteria</taxon>
        <taxon>Alteromonadales</taxon>
        <taxon>Ferrimonadaceae</taxon>
        <taxon>Ferrimonas</taxon>
    </lineage>
</organism>
<dbReference type="PANTHER" id="PTHR44196:SF1">
    <property type="entry name" value="DEHYDROGENASE_REDUCTASE SDR FAMILY MEMBER 7B"/>
    <property type="match status" value="1"/>
</dbReference>
<dbReference type="InterPro" id="IPR057326">
    <property type="entry name" value="KR_dom"/>
</dbReference>
<dbReference type="InterPro" id="IPR036291">
    <property type="entry name" value="NAD(P)-bd_dom_sf"/>
</dbReference>
<evidence type="ECO:0000313" key="6">
    <source>
        <dbReference type="Proteomes" id="UP000305674"/>
    </source>
</evidence>
<sequence>MNKEWLITGATGGLGRELARLGQDQGARLWLLDRDAAALASLKEGLGEHHLTLAGDLTDTGYFHALQALMEEHHPGFDWVFNNAGIASGGRFESLPDSEWQRCLEINLMAAVRLCRTVSGAMVPGGHLVNIASMAALANAPSMATYNVSKAALVSLSETLRLEWHSRNIGVHVACPAFFPSPLLDSLNPQGVNMAKVAGKLMARSELSAANVADYIVQRARRGEFLILPHRKSRQAWRLKRWLPEHFFNLILRQAQGA</sequence>
<dbReference type="GO" id="GO:0016020">
    <property type="term" value="C:membrane"/>
    <property type="evidence" value="ECO:0007669"/>
    <property type="project" value="TreeGrafter"/>
</dbReference>
<dbReference type="OrthoDB" id="4690547at2"/>
<dbReference type="PANTHER" id="PTHR44196">
    <property type="entry name" value="DEHYDROGENASE/REDUCTASE SDR FAMILY MEMBER 7B"/>
    <property type="match status" value="1"/>
</dbReference>